<dbReference type="InterPro" id="IPR012854">
    <property type="entry name" value="Cu_amine_oxidase-like_N"/>
</dbReference>
<dbReference type="Pfam" id="PF08239">
    <property type="entry name" value="SH3_3"/>
    <property type="match status" value="1"/>
</dbReference>
<dbReference type="Gene3D" id="3.10.350.10">
    <property type="entry name" value="LysM domain"/>
    <property type="match status" value="2"/>
</dbReference>
<reference evidence="2 3" key="1">
    <citation type="submission" date="2020-01" db="EMBL/GenBank/DDBJ databases">
        <title>Whole-genome sequence of Heliobacterium undosum DSM 13378.</title>
        <authorList>
            <person name="Kyndt J.A."/>
            <person name="Meyer T.E."/>
        </authorList>
    </citation>
    <scope>NUCLEOTIDE SEQUENCE [LARGE SCALE GENOMIC DNA]</scope>
    <source>
        <strain evidence="2 3">DSM 13378</strain>
    </source>
</reference>
<dbReference type="GO" id="GO:0008932">
    <property type="term" value="F:lytic endotransglycosylase activity"/>
    <property type="evidence" value="ECO:0007669"/>
    <property type="project" value="TreeGrafter"/>
</dbReference>
<evidence type="ECO:0000313" key="2">
    <source>
        <dbReference type="EMBL" id="MZP31070.1"/>
    </source>
</evidence>
<dbReference type="Proteomes" id="UP000463470">
    <property type="component" value="Unassembled WGS sequence"/>
</dbReference>
<organism evidence="2 3">
    <name type="scientific">Heliomicrobium undosum</name>
    <dbReference type="NCBI Taxonomy" id="121734"/>
    <lineage>
        <taxon>Bacteria</taxon>
        <taxon>Bacillati</taxon>
        <taxon>Bacillota</taxon>
        <taxon>Clostridia</taxon>
        <taxon>Eubacteriales</taxon>
        <taxon>Heliobacteriaceae</taxon>
        <taxon>Heliomicrobium</taxon>
    </lineage>
</organism>
<proteinExistence type="predicted"/>
<dbReference type="Gene3D" id="3.30.457.10">
    <property type="entry name" value="Copper amine oxidase-like, N-terminal domain"/>
    <property type="match status" value="1"/>
</dbReference>
<dbReference type="PANTHER" id="PTHR33734">
    <property type="entry name" value="LYSM DOMAIN-CONTAINING GPI-ANCHORED PROTEIN 2"/>
    <property type="match status" value="1"/>
</dbReference>
<comment type="caution">
    <text evidence="2">The sequence shown here is derived from an EMBL/GenBank/DDBJ whole genome shotgun (WGS) entry which is preliminary data.</text>
</comment>
<dbReference type="AlphaFoldDB" id="A0A845L8W6"/>
<sequence length="505" mass="53524">MAARQGIGKWLLIGGLSLGAFLNGSPLSPAHAAVPQVYVNNTALTANVAPVNQQGVLQVPAKELASALGGSFFFDANTNQGTIKVGDDEAVFLLNSPTVTFNGKHITAPAPMVLASNRFMVPADFLCDTLGLVSVATGDLLQVYKPINGKITYSVMSGDTLWRISQKFGTTISSIQSLNGLTSDVLYVGQKLMIMPQLPPAVTVTATMSSSGTFFSSPNFSASAIGYLQPGTTLTVLGKSGDWYKAQSHLGVGYLYRSVLRVNQDITPAPAPANIFAAKIPVDTSRDTVTYQSYTVVSGDTVWSIAERYGILKDEICAVNGLGDGSNLKVGQVLKIPVHNVASQPLLGPQFGEVFDWFSQGQYVFSTGKVGKLVDLATGRSFMIQRTMGANHADVETLTAADTQVMKEIFGGFTWNRRPFILYVDGRKIAASVSGMPHAGVDSAPYLANVSWRSGNYGAGPNYDRIKGNGMDGHIDLYTLNGIGHSEPTVSAPHQVGVLMAGGLE</sequence>
<dbReference type="OrthoDB" id="529831at2"/>
<dbReference type="SMART" id="SM00257">
    <property type="entry name" value="LysM"/>
    <property type="match status" value="2"/>
</dbReference>
<dbReference type="CDD" id="cd00118">
    <property type="entry name" value="LysM"/>
    <property type="match status" value="2"/>
</dbReference>
<dbReference type="PROSITE" id="PS51782">
    <property type="entry name" value="LYSM"/>
    <property type="match status" value="2"/>
</dbReference>
<dbReference type="InterPro" id="IPR036779">
    <property type="entry name" value="LysM_dom_sf"/>
</dbReference>
<dbReference type="Pfam" id="PF07833">
    <property type="entry name" value="Cu_amine_oxidN1"/>
    <property type="match status" value="1"/>
</dbReference>
<dbReference type="SUPFAM" id="SSF55383">
    <property type="entry name" value="Copper amine oxidase, domain N"/>
    <property type="match status" value="1"/>
</dbReference>
<accession>A0A845L8W6</accession>
<keyword evidence="3" id="KW-1185">Reference proteome</keyword>
<feature type="domain" description="LysM" evidence="1">
    <location>
        <begin position="151"/>
        <end position="194"/>
    </location>
</feature>
<feature type="domain" description="LysM" evidence="1">
    <location>
        <begin position="292"/>
        <end position="336"/>
    </location>
</feature>
<name>A0A845L8W6_9FIRM</name>
<dbReference type="Gene3D" id="2.30.30.40">
    <property type="entry name" value="SH3 Domains"/>
    <property type="match status" value="1"/>
</dbReference>
<dbReference type="InterPro" id="IPR003646">
    <property type="entry name" value="SH3-like_bac-type"/>
</dbReference>
<dbReference type="RefSeq" id="WP_161259590.1">
    <property type="nucleotide sequence ID" value="NZ_WXEY01000024.1"/>
</dbReference>
<evidence type="ECO:0000313" key="3">
    <source>
        <dbReference type="Proteomes" id="UP000463470"/>
    </source>
</evidence>
<evidence type="ECO:0000259" key="1">
    <source>
        <dbReference type="PROSITE" id="PS51782"/>
    </source>
</evidence>
<dbReference type="Pfam" id="PF01476">
    <property type="entry name" value="LysM"/>
    <property type="match status" value="2"/>
</dbReference>
<dbReference type="EMBL" id="WXEY01000024">
    <property type="protein sequence ID" value="MZP31070.1"/>
    <property type="molecule type" value="Genomic_DNA"/>
</dbReference>
<protein>
    <submittedName>
        <fullName evidence="2">LysM peptidoglycan-binding domain-containing protein</fullName>
    </submittedName>
</protein>
<dbReference type="InterPro" id="IPR018392">
    <property type="entry name" value="LysM"/>
</dbReference>
<dbReference type="SUPFAM" id="SSF54106">
    <property type="entry name" value="LysM domain"/>
    <property type="match status" value="2"/>
</dbReference>
<gene>
    <name evidence="2" type="ORF">GTO91_15245</name>
</gene>
<dbReference type="InterPro" id="IPR036582">
    <property type="entry name" value="Mao_N_sf"/>
</dbReference>
<dbReference type="PANTHER" id="PTHR33734:SF22">
    <property type="entry name" value="MEMBRANE-BOUND LYTIC MUREIN TRANSGLYCOSYLASE D"/>
    <property type="match status" value="1"/>
</dbReference>